<keyword evidence="2" id="KW-1185">Reference proteome</keyword>
<accession>A0ABZ2A745</accession>
<dbReference type="RefSeq" id="WP_329077638.1">
    <property type="nucleotide sequence ID" value="NZ_CP109389.1"/>
</dbReference>
<gene>
    <name evidence="1" type="ORF">OG442_22085</name>
</gene>
<organism evidence="1 2">
    <name type="scientific">Streptomyces niveus</name>
    <name type="common">Streptomyces spheroides</name>
    <dbReference type="NCBI Taxonomy" id="193462"/>
    <lineage>
        <taxon>Bacteria</taxon>
        <taxon>Bacillati</taxon>
        <taxon>Actinomycetota</taxon>
        <taxon>Actinomycetes</taxon>
        <taxon>Kitasatosporales</taxon>
        <taxon>Streptomycetaceae</taxon>
        <taxon>Streptomyces</taxon>
    </lineage>
</organism>
<dbReference type="EMBL" id="CP109495">
    <property type="protein sequence ID" value="WUX54031.1"/>
    <property type="molecule type" value="Genomic_DNA"/>
</dbReference>
<sequence length="69" mass="7274">MVRVVRQLSGEPGPRDRLAEHVAKSTAGLGLVPGRARALTERFGHGGMREAAAALVRRAGDCPADRLSV</sequence>
<evidence type="ECO:0000313" key="1">
    <source>
        <dbReference type="EMBL" id="WUX54031.1"/>
    </source>
</evidence>
<dbReference type="Proteomes" id="UP001432209">
    <property type="component" value="Chromosome"/>
</dbReference>
<name>A0ABZ2A745_STRNV</name>
<reference evidence="1" key="1">
    <citation type="submission" date="2022-10" db="EMBL/GenBank/DDBJ databases">
        <title>The complete genomes of actinobacterial strains from the NBC collection.</title>
        <authorList>
            <person name="Joergensen T.S."/>
            <person name="Alvarez Arevalo M."/>
            <person name="Sterndorff E.B."/>
            <person name="Faurdal D."/>
            <person name="Vuksanovic O."/>
            <person name="Mourched A.-S."/>
            <person name="Charusanti P."/>
            <person name="Shaw S."/>
            <person name="Blin K."/>
            <person name="Weber T."/>
        </authorList>
    </citation>
    <scope>NUCLEOTIDE SEQUENCE</scope>
    <source>
        <strain evidence="1">NBC_01432</strain>
    </source>
</reference>
<proteinExistence type="predicted"/>
<evidence type="ECO:0000313" key="2">
    <source>
        <dbReference type="Proteomes" id="UP001432209"/>
    </source>
</evidence>
<protein>
    <submittedName>
        <fullName evidence="1">Uncharacterized protein</fullName>
    </submittedName>
</protein>